<dbReference type="InterPro" id="IPR027268">
    <property type="entry name" value="Peptidase_M4/M1_CTD_sf"/>
</dbReference>
<comment type="caution">
    <text evidence="2">The sequence shown here is derived from an EMBL/GenBank/DDBJ whole genome shotgun (WGS) entry which is preliminary data.</text>
</comment>
<sequence length="463" mass="52242">MTKYYLLPFVFLVTFLGVGQTDMVRYTLHHIANSKKIEVIIEVDAADTETLRLQIPRSAPGAYEITDYISFVENVQARTKSGVILKGYRGIGSYFIFKGKEIISKISYTVDISKMEVVLKGAFASSKVRDDYLGILGYSVFGKVLGKERNPIELTIKSDASWPIFTTLDPTQHFLAEHSMNVTDYAELVDAQYLLGKDLQLLEVEGAKIPLVIAVYAETAIDINEIGRRALLSLEGLSEYFGYIPMPHYTLCYEFLEPLSDEHDYGFSMEHMNSMTASLDTSSAIKEVDGDAKIGGIVHHMGHSWIPLRSYGEGYRPYDWGTAPIIETIWLNEGFIWYVMTQVLESPEGLQFFRGVLASAPPFIKEKSLKELSRLGSTQYSLDFDIGRNLFSRGALMAYEMDTKIKSSTNGEKSFKDALLGLLQWTEENQRAFKYEEIIPILSKSTGVDLTNIWSKWQGSPRK</sequence>
<dbReference type="Pfam" id="PF17899">
    <property type="entry name" value="Peptidase_M61_N"/>
    <property type="match status" value="1"/>
</dbReference>
<evidence type="ECO:0000313" key="3">
    <source>
        <dbReference type="Proteomes" id="UP001596978"/>
    </source>
</evidence>
<accession>A0ABW3CT60</accession>
<evidence type="ECO:0000259" key="1">
    <source>
        <dbReference type="Pfam" id="PF17899"/>
    </source>
</evidence>
<dbReference type="InterPro" id="IPR040756">
    <property type="entry name" value="Peptidase_M61_N"/>
</dbReference>
<keyword evidence="3" id="KW-1185">Reference proteome</keyword>
<dbReference type="Gene3D" id="2.60.40.3650">
    <property type="match status" value="1"/>
</dbReference>
<dbReference type="RefSeq" id="WP_386402950.1">
    <property type="nucleotide sequence ID" value="NZ_JBHTJH010000002.1"/>
</dbReference>
<dbReference type="Gene3D" id="1.10.390.10">
    <property type="entry name" value="Neutral Protease Domain 2"/>
    <property type="match status" value="1"/>
</dbReference>
<dbReference type="Proteomes" id="UP001596978">
    <property type="component" value="Unassembled WGS sequence"/>
</dbReference>
<organism evidence="2 3">
    <name type="scientific">Sungkyunkwania multivorans</name>
    <dbReference type="NCBI Taxonomy" id="1173618"/>
    <lineage>
        <taxon>Bacteria</taxon>
        <taxon>Pseudomonadati</taxon>
        <taxon>Bacteroidota</taxon>
        <taxon>Flavobacteriia</taxon>
        <taxon>Flavobacteriales</taxon>
        <taxon>Flavobacteriaceae</taxon>
        <taxon>Sungkyunkwania</taxon>
    </lineage>
</organism>
<protein>
    <recommendedName>
        <fullName evidence="1">Peptidase M61 N-terminal domain-containing protein</fullName>
    </recommendedName>
</protein>
<feature type="domain" description="Peptidase M61 N-terminal" evidence="1">
    <location>
        <begin position="32"/>
        <end position="191"/>
    </location>
</feature>
<proteinExistence type="predicted"/>
<name>A0ABW3CT60_9FLAO</name>
<dbReference type="EMBL" id="JBHTJH010000002">
    <property type="protein sequence ID" value="MFD0860921.1"/>
    <property type="molecule type" value="Genomic_DNA"/>
</dbReference>
<reference evidence="3" key="1">
    <citation type="journal article" date="2019" name="Int. J. Syst. Evol. Microbiol.">
        <title>The Global Catalogue of Microorganisms (GCM) 10K type strain sequencing project: providing services to taxonomists for standard genome sequencing and annotation.</title>
        <authorList>
            <consortium name="The Broad Institute Genomics Platform"/>
            <consortium name="The Broad Institute Genome Sequencing Center for Infectious Disease"/>
            <person name="Wu L."/>
            <person name="Ma J."/>
        </authorList>
    </citation>
    <scope>NUCLEOTIDE SEQUENCE [LARGE SCALE GENOMIC DNA]</scope>
    <source>
        <strain evidence="3">CCUG 62952</strain>
    </source>
</reference>
<evidence type="ECO:0000313" key="2">
    <source>
        <dbReference type="EMBL" id="MFD0860921.1"/>
    </source>
</evidence>
<gene>
    <name evidence="2" type="ORF">ACFQ1M_01765</name>
</gene>